<feature type="transmembrane region" description="Helical" evidence="6">
    <location>
        <begin position="67"/>
        <end position="87"/>
    </location>
</feature>
<organism evidence="8 9">
    <name type="scientific">Rhodococcus tukisamuensis</name>
    <dbReference type="NCBI Taxonomy" id="168276"/>
    <lineage>
        <taxon>Bacteria</taxon>
        <taxon>Bacillati</taxon>
        <taxon>Actinomycetota</taxon>
        <taxon>Actinomycetes</taxon>
        <taxon>Mycobacteriales</taxon>
        <taxon>Nocardiaceae</taxon>
        <taxon>Rhodococcus</taxon>
    </lineage>
</organism>
<dbReference type="PANTHER" id="PTHR23528:SF1">
    <property type="entry name" value="MAJOR FACILITATOR SUPERFAMILY (MFS) PROFILE DOMAIN-CONTAINING PROTEIN"/>
    <property type="match status" value="1"/>
</dbReference>
<dbReference type="STRING" id="168276.SAMN05444580_110129"/>
<dbReference type="PROSITE" id="PS50850">
    <property type="entry name" value="MFS"/>
    <property type="match status" value="1"/>
</dbReference>
<feature type="region of interest" description="Disordered" evidence="5">
    <location>
        <begin position="1"/>
        <end position="23"/>
    </location>
</feature>
<name>A0A1G7AD34_9NOCA</name>
<feature type="transmembrane region" description="Helical" evidence="6">
    <location>
        <begin position="368"/>
        <end position="390"/>
    </location>
</feature>
<dbReference type="GO" id="GO:0005886">
    <property type="term" value="C:plasma membrane"/>
    <property type="evidence" value="ECO:0007669"/>
    <property type="project" value="UniProtKB-SubCell"/>
</dbReference>
<keyword evidence="9" id="KW-1185">Reference proteome</keyword>
<feature type="transmembrane region" description="Helical" evidence="6">
    <location>
        <begin position="272"/>
        <end position="293"/>
    </location>
</feature>
<feature type="transmembrane region" description="Helical" evidence="6">
    <location>
        <begin position="305"/>
        <end position="324"/>
    </location>
</feature>
<dbReference type="InterPro" id="IPR020846">
    <property type="entry name" value="MFS_dom"/>
</dbReference>
<evidence type="ECO:0000259" key="7">
    <source>
        <dbReference type="PROSITE" id="PS50850"/>
    </source>
</evidence>
<evidence type="ECO:0000256" key="2">
    <source>
        <dbReference type="ARBA" id="ARBA00022692"/>
    </source>
</evidence>
<comment type="subcellular location">
    <subcellularLocation>
        <location evidence="1">Cell membrane</location>
        <topology evidence="1">Multi-pass membrane protein</topology>
    </subcellularLocation>
</comment>
<dbReference type="RefSeq" id="WP_072845006.1">
    <property type="nucleotide sequence ID" value="NZ_FNAB01000010.1"/>
</dbReference>
<dbReference type="Proteomes" id="UP000199417">
    <property type="component" value="Unassembled WGS sequence"/>
</dbReference>
<dbReference type="InterPro" id="IPR036259">
    <property type="entry name" value="MFS_trans_sf"/>
</dbReference>
<evidence type="ECO:0000256" key="5">
    <source>
        <dbReference type="SAM" id="MobiDB-lite"/>
    </source>
</evidence>
<evidence type="ECO:0000256" key="3">
    <source>
        <dbReference type="ARBA" id="ARBA00022989"/>
    </source>
</evidence>
<gene>
    <name evidence="8" type="ORF">SAMN05444580_110129</name>
</gene>
<dbReference type="GO" id="GO:0022857">
    <property type="term" value="F:transmembrane transporter activity"/>
    <property type="evidence" value="ECO:0007669"/>
    <property type="project" value="InterPro"/>
</dbReference>
<keyword evidence="4 6" id="KW-0472">Membrane</keyword>
<dbReference type="Gene3D" id="1.20.1250.20">
    <property type="entry name" value="MFS general substrate transporter like domains"/>
    <property type="match status" value="2"/>
</dbReference>
<evidence type="ECO:0000313" key="9">
    <source>
        <dbReference type="Proteomes" id="UP000199417"/>
    </source>
</evidence>
<dbReference type="EMBL" id="FNAB01000010">
    <property type="protein sequence ID" value="SDE12387.1"/>
    <property type="molecule type" value="Genomic_DNA"/>
</dbReference>
<reference evidence="8 9" key="1">
    <citation type="submission" date="2016-10" db="EMBL/GenBank/DDBJ databases">
        <authorList>
            <person name="de Groot N.N."/>
        </authorList>
    </citation>
    <scope>NUCLEOTIDE SEQUENCE [LARGE SCALE GENOMIC DNA]</scope>
    <source>
        <strain evidence="8 9">JCM 11308</strain>
    </source>
</reference>
<feature type="transmembrane region" description="Helical" evidence="6">
    <location>
        <begin position="396"/>
        <end position="415"/>
    </location>
</feature>
<feature type="transmembrane region" description="Helical" evidence="6">
    <location>
        <begin position="26"/>
        <end position="47"/>
    </location>
</feature>
<feature type="transmembrane region" description="Helical" evidence="6">
    <location>
        <begin position="125"/>
        <end position="145"/>
    </location>
</feature>
<dbReference type="AlphaFoldDB" id="A0A1G7AD34"/>
<protein>
    <submittedName>
        <fullName evidence="8">Na+/melibiose symporter</fullName>
    </submittedName>
</protein>
<keyword evidence="3 6" id="KW-1133">Transmembrane helix</keyword>
<dbReference type="PANTHER" id="PTHR23528">
    <property type="match status" value="1"/>
</dbReference>
<feature type="transmembrane region" description="Helical" evidence="6">
    <location>
        <begin position="186"/>
        <end position="204"/>
    </location>
</feature>
<evidence type="ECO:0000256" key="6">
    <source>
        <dbReference type="SAM" id="Phobius"/>
    </source>
</evidence>
<feature type="transmembrane region" description="Helical" evidence="6">
    <location>
        <begin position="239"/>
        <end position="260"/>
    </location>
</feature>
<sequence>MTVVDTEGLEPTNAGQSTSTPPPRAFAARLAMANLGLSMALITPVVVTMQLRIEHLDPDHKERTLGLVLGIGALLALVGNPLAGRLSDRTSSRFGRRRPWLIGGALVGTAGLTVVATVPSIAGVIVGWCLAQLAFNAVMAALTATIPDHVPPEQRGLASGAMGFSQIMAIVVGVLLATALPGPAKFLVPAAIGVVLITAFAVTLPDPQVPAPREPFSFRMFAGSFWVNPRRHPDFGYAWLTRFLVMLGVAMPMSFLLFFLQDRIGMSSEEAAAGVATLVGTSYALTALMSGLGGWVSDKVARRKAFVIGSALTMSAGLALLATASTFTMVIVAELVIGIGTGLFFAVDMALVTQVLPDPRTAAKDLGVINIANALPQSLAPAIAPMFLAIGPEKNYPLLFTFAALSALVGAVLVTRIKGVN</sequence>
<proteinExistence type="predicted"/>
<evidence type="ECO:0000256" key="1">
    <source>
        <dbReference type="ARBA" id="ARBA00004651"/>
    </source>
</evidence>
<feature type="domain" description="Major facilitator superfamily (MFS) profile" evidence="7">
    <location>
        <begin position="24"/>
        <end position="421"/>
    </location>
</feature>
<evidence type="ECO:0000313" key="8">
    <source>
        <dbReference type="EMBL" id="SDE12387.1"/>
    </source>
</evidence>
<accession>A0A1G7AD34</accession>
<dbReference type="SUPFAM" id="SSF103473">
    <property type="entry name" value="MFS general substrate transporter"/>
    <property type="match status" value="1"/>
</dbReference>
<feature type="transmembrane region" description="Helical" evidence="6">
    <location>
        <begin position="330"/>
        <end position="356"/>
    </location>
</feature>
<evidence type="ECO:0000256" key="4">
    <source>
        <dbReference type="ARBA" id="ARBA00023136"/>
    </source>
</evidence>
<dbReference type="InterPro" id="IPR011701">
    <property type="entry name" value="MFS"/>
</dbReference>
<feature type="transmembrane region" description="Helical" evidence="6">
    <location>
        <begin position="99"/>
        <end position="119"/>
    </location>
</feature>
<keyword evidence="2 6" id="KW-0812">Transmembrane</keyword>
<feature type="transmembrane region" description="Helical" evidence="6">
    <location>
        <begin position="157"/>
        <end position="180"/>
    </location>
</feature>
<dbReference type="Pfam" id="PF07690">
    <property type="entry name" value="MFS_1"/>
    <property type="match status" value="1"/>
</dbReference>